<name>A0AAV1P7T6_SCOSC</name>
<evidence type="ECO:0000256" key="1">
    <source>
        <dbReference type="SAM" id="MobiDB-lite"/>
    </source>
</evidence>
<dbReference type="Proteomes" id="UP001314229">
    <property type="component" value="Unassembled WGS sequence"/>
</dbReference>
<evidence type="ECO:0000313" key="2">
    <source>
        <dbReference type="EMBL" id="CAK6967415.1"/>
    </source>
</evidence>
<organism evidence="2 3">
    <name type="scientific">Scomber scombrus</name>
    <name type="common">Atlantic mackerel</name>
    <name type="synonym">Scomber vernalis</name>
    <dbReference type="NCBI Taxonomy" id="13677"/>
    <lineage>
        <taxon>Eukaryota</taxon>
        <taxon>Metazoa</taxon>
        <taxon>Chordata</taxon>
        <taxon>Craniata</taxon>
        <taxon>Vertebrata</taxon>
        <taxon>Euteleostomi</taxon>
        <taxon>Actinopterygii</taxon>
        <taxon>Neopterygii</taxon>
        <taxon>Teleostei</taxon>
        <taxon>Neoteleostei</taxon>
        <taxon>Acanthomorphata</taxon>
        <taxon>Pelagiaria</taxon>
        <taxon>Scombriformes</taxon>
        <taxon>Scombridae</taxon>
        <taxon>Scomber</taxon>
    </lineage>
</organism>
<proteinExistence type="predicted"/>
<reference evidence="2 3" key="1">
    <citation type="submission" date="2024-01" db="EMBL/GenBank/DDBJ databases">
        <authorList>
            <person name="Alioto T."/>
            <person name="Alioto T."/>
            <person name="Gomez Garrido J."/>
        </authorList>
    </citation>
    <scope>NUCLEOTIDE SEQUENCE [LARGE SCALE GENOMIC DNA]</scope>
</reference>
<protein>
    <submittedName>
        <fullName evidence="2">Uncharacterized protein</fullName>
    </submittedName>
</protein>
<dbReference type="AlphaFoldDB" id="A0AAV1P7T6"/>
<feature type="region of interest" description="Disordered" evidence="1">
    <location>
        <begin position="50"/>
        <end position="72"/>
    </location>
</feature>
<dbReference type="EMBL" id="CAWUFR010000104">
    <property type="protein sequence ID" value="CAK6967415.1"/>
    <property type="molecule type" value="Genomic_DNA"/>
</dbReference>
<comment type="caution">
    <text evidence="2">The sequence shown here is derived from an EMBL/GenBank/DDBJ whole genome shotgun (WGS) entry which is preliminary data.</text>
</comment>
<accession>A0AAV1P7T6</accession>
<gene>
    <name evidence="2" type="ORF">FSCOSCO3_A007965</name>
</gene>
<sequence>MALGRRHEQQDLGDLPSAAVTRRLQPASYQAQQPDKPPVPGCTLLRSERRILKPATSTSNNNRTNLGIGELE</sequence>
<feature type="compositionally biased region" description="Polar residues" evidence="1">
    <location>
        <begin position="55"/>
        <end position="65"/>
    </location>
</feature>
<keyword evidence="3" id="KW-1185">Reference proteome</keyword>
<evidence type="ECO:0000313" key="3">
    <source>
        <dbReference type="Proteomes" id="UP001314229"/>
    </source>
</evidence>